<dbReference type="STRING" id="230819.A0A5C3L4Q2"/>
<proteinExistence type="predicted"/>
<dbReference type="OrthoDB" id="3359674at2759"/>
<organism evidence="3 4">
    <name type="scientific">Coprinopsis marcescibilis</name>
    <name type="common">Agaric fungus</name>
    <name type="synonym">Psathyrella marcescibilis</name>
    <dbReference type="NCBI Taxonomy" id="230819"/>
    <lineage>
        <taxon>Eukaryota</taxon>
        <taxon>Fungi</taxon>
        <taxon>Dikarya</taxon>
        <taxon>Basidiomycota</taxon>
        <taxon>Agaricomycotina</taxon>
        <taxon>Agaricomycetes</taxon>
        <taxon>Agaricomycetidae</taxon>
        <taxon>Agaricales</taxon>
        <taxon>Agaricineae</taxon>
        <taxon>Psathyrellaceae</taxon>
        <taxon>Coprinopsis</taxon>
    </lineage>
</organism>
<keyword evidence="4" id="KW-1185">Reference proteome</keyword>
<dbReference type="InterPro" id="IPR036047">
    <property type="entry name" value="F-box-like_dom_sf"/>
</dbReference>
<dbReference type="SUPFAM" id="SSF52047">
    <property type="entry name" value="RNI-like"/>
    <property type="match status" value="1"/>
</dbReference>
<dbReference type="InterPro" id="IPR032675">
    <property type="entry name" value="LRR_dom_sf"/>
</dbReference>
<evidence type="ECO:0000259" key="2">
    <source>
        <dbReference type="PROSITE" id="PS50181"/>
    </source>
</evidence>
<dbReference type="EMBL" id="ML210162">
    <property type="protein sequence ID" value="TFK27720.1"/>
    <property type="molecule type" value="Genomic_DNA"/>
</dbReference>
<feature type="region of interest" description="Disordered" evidence="1">
    <location>
        <begin position="305"/>
        <end position="327"/>
    </location>
</feature>
<dbReference type="InterPro" id="IPR001810">
    <property type="entry name" value="F-box_dom"/>
</dbReference>
<evidence type="ECO:0000313" key="3">
    <source>
        <dbReference type="EMBL" id="TFK27720.1"/>
    </source>
</evidence>
<name>A0A5C3L4Q2_COPMA</name>
<accession>A0A5C3L4Q2</accession>
<dbReference type="Gene3D" id="3.80.10.10">
    <property type="entry name" value="Ribonuclease Inhibitor"/>
    <property type="match status" value="1"/>
</dbReference>
<reference evidence="3 4" key="1">
    <citation type="journal article" date="2019" name="Nat. Ecol. Evol.">
        <title>Megaphylogeny resolves global patterns of mushroom evolution.</title>
        <authorList>
            <person name="Varga T."/>
            <person name="Krizsan K."/>
            <person name="Foldi C."/>
            <person name="Dima B."/>
            <person name="Sanchez-Garcia M."/>
            <person name="Sanchez-Ramirez S."/>
            <person name="Szollosi G.J."/>
            <person name="Szarkandi J.G."/>
            <person name="Papp V."/>
            <person name="Albert L."/>
            <person name="Andreopoulos W."/>
            <person name="Angelini C."/>
            <person name="Antonin V."/>
            <person name="Barry K.W."/>
            <person name="Bougher N.L."/>
            <person name="Buchanan P."/>
            <person name="Buyck B."/>
            <person name="Bense V."/>
            <person name="Catcheside P."/>
            <person name="Chovatia M."/>
            <person name="Cooper J."/>
            <person name="Damon W."/>
            <person name="Desjardin D."/>
            <person name="Finy P."/>
            <person name="Geml J."/>
            <person name="Haridas S."/>
            <person name="Hughes K."/>
            <person name="Justo A."/>
            <person name="Karasinski D."/>
            <person name="Kautmanova I."/>
            <person name="Kiss B."/>
            <person name="Kocsube S."/>
            <person name="Kotiranta H."/>
            <person name="LaButti K.M."/>
            <person name="Lechner B.E."/>
            <person name="Liimatainen K."/>
            <person name="Lipzen A."/>
            <person name="Lukacs Z."/>
            <person name="Mihaltcheva S."/>
            <person name="Morgado L.N."/>
            <person name="Niskanen T."/>
            <person name="Noordeloos M.E."/>
            <person name="Ohm R.A."/>
            <person name="Ortiz-Santana B."/>
            <person name="Ovrebo C."/>
            <person name="Racz N."/>
            <person name="Riley R."/>
            <person name="Savchenko A."/>
            <person name="Shiryaev A."/>
            <person name="Soop K."/>
            <person name="Spirin V."/>
            <person name="Szebenyi C."/>
            <person name="Tomsovsky M."/>
            <person name="Tulloss R.E."/>
            <person name="Uehling J."/>
            <person name="Grigoriev I.V."/>
            <person name="Vagvolgyi C."/>
            <person name="Papp T."/>
            <person name="Martin F.M."/>
            <person name="Miettinen O."/>
            <person name="Hibbett D.S."/>
            <person name="Nagy L.G."/>
        </authorList>
    </citation>
    <scope>NUCLEOTIDE SEQUENCE [LARGE SCALE GENOMIC DNA]</scope>
    <source>
        <strain evidence="3 4">CBS 121175</strain>
    </source>
</reference>
<feature type="compositionally biased region" description="Polar residues" evidence="1">
    <location>
        <begin position="318"/>
        <end position="327"/>
    </location>
</feature>
<dbReference type="SUPFAM" id="SSF81383">
    <property type="entry name" value="F-box domain"/>
    <property type="match status" value="1"/>
</dbReference>
<protein>
    <recommendedName>
        <fullName evidence="2">F-box domain-containing protein</fullName>
    </recommendedName>
</protein>
<dbReference type="PANTHER" id="PTHR38926:SF5">
    <property type="entry name" value="F-BOX AND LEUCINE-RICH REPEAT PROTEIN 6"/>
    <property type="match status" value="1"/>
</dbReference>
<feature type="domain" description="F-box" evidence="2">
    <location>
        <begin position="14"/>
        <end position="64"/>
    </location>
</feature>
<gene>
    <name evidence="3" type="ORF">FA15DRAFT_635373</name>
</gene>
<sequence>MALENQAVATTSRTTTMESLPTELLIDIFVHLADQSPTETLTLRGVCRRWSNIADSLPALWRRIHLNHTCDNVLYLQRIAELYLQKSEPLFIDVRVMSDDANALLPILSPLLPSVSRWRSFSVGGFRTEIVDMSDQPFSSSGVSPVELDSLVLNLIPESDLDDFDSIELDEDSPFAIDHPTFGQESSISFWVTSLPSPGQLVPLHFTNLTITESAGSAKCTASVLDVLSACPLLRSFMFEGWLHEDNRHTYDQPSSIVMLPHLEMLFIKTTSMTRSILSCLSTPRLQTLSLTYLNVEYRIPSAEKFGDEGDSDDEANDFSQSPWSDQATGMGLRSLLSRCRPPIRVLVMDYSDLRTKDFQWVFDRLNTLEEFRIVASDMSDKVIGLLKPEYTEDGQVRMRLPRLNKLELLLCQRLTGAAIVGALLPRAIFTDSTSERHRFNKLKRVFISGCDGVQSQHELLMRLTLGPRFIA</sequence>
<evidence type="ECO:0000256" key="1">
    <source>
        <dbReference type="SAM" id="MobiDB-lite"/>
    </source>
</evidence>
<dbReference type="PROSITE" id="PS50181">
    <property type="entry name" value="FBOX"/>
    <property type="match status" value="1"/>
</dbReference>
<evidence type="ECO:0000313" key="4">
    <source>
        <dbReference type="Proteomes" id="UP000307440"/>
    </source>
</evidence>
<dbReference type="PANTHER" id="PTHR38926">
    <property type="entry name" value="F-BOX DOMAIN CONTAINING PROTEIN, EXPRESSED"/>
    <property type="match status" value="1"/>
</dbReference>
<dbReference type="AlphaFoldDB" id="A0A5C3L4Q2"/>
<dbReference type="SMART" id="SM00256">
    <property type="entry name" value="FBOX"/>
    <property type="match status" value="1"/>
</dbReference>
<dbReference type="Pfam" id="PF12937">
    <property type="entry name" value="F-box-like"/>
    <property type="match status" value="1"/>
</dbReference>
<dbReference type="Proteomes" id="UP000307440">
    <property type="component" value="Unassembled WGS sequence"/>
</dbReference>